<proteinExistence type="predicted"/>
<name>A0ABU6J1G4_9ACTN</name>
<reference evidence="1 2" key="1">
    <citation type="submission" date="2024-01" db="EMBL/GenBank/DDBJ databases">
        <title>novel species in genus Adlercreutzia.</title>
        <authorList>
            <person name="Liu X."/>
        </authorList>
    </citation>
    <scope>NUCLEOTIDE SEQUENCE [LARGE SCALE GENOMIC DNA]</scope>
    <source>
        <strain evidence="1 2">R22</strain>
    </source>
</reference>
<dbReference type="Proteomes" id="UP001343724">
    <property type="component" value="Unassembled WGS sequence"/>
</dbReference>
<dbReference type="RefSeq" id="WP_326441085.1">
    <property type="nucleotide sequence ID" value="NZ_JAYMFH010000024.1"/>
</dbReference>
<comment type="caution">
    <text evidence="1">The sequence shown here is derived from an EMBL/GenBank/DDBJ whole genome shotgun (WGS) entry which is preliminary data.</text>
</comment>
<keyword evidence="2" id="KW-1185">Reference proteome</keyword>
<organism evidence="1 2">
    <name type="scientific">Adlercreutzia shanghongiae</name>
    <dbReference type="NCBI Taxonomy" id="3111773"/>
    <lineage>
        <taxon>Bacteria</taxon>
        <taxon>Bacillati</taxon>
        <taxon>Actinomycetota</taxon>
        <taxon>Coriobacteriia</taxon>
        <taxon>Eggerthellales</taxon>
        <taxon>Eggerthellaceae</taxon>
        <taxon>Adlercreutzia</taxon>
    </lineage>
</organism>
<evidence type="ECO:0000313" key="2">
    <source>
        <dbReference type="Proteomes" id="UP001343724"/>
    </source>
</evidence>
<evidence type="ECO:0000313" key="1">
    <source>
        <dbReference type="EMBL" id="MEC4295971.1"/>
    </source>
</evidence>
<accession>A0ABU6J1G4</accession>
<dbReference type="EMBL" id="JAYMFH010000024">
    <property type="protein sequence ID" value="MEC4295971.1"/>
    <property type="molecule type" value="Genomic_DNA"/>
</dbReference>
<gene>
    <name evidence="1" type="ORF">VJ920_11710</name>
</gene>
<protein>
    <submittedName>
        <fullName evidence="1">Uncharacterized protein</fullName>
    </submittedName>
</protein>
<sequence>MTDRIPLYYADQSQWGFREFNHLNSYLNRLFLYEDDDEKSARIASMDLGRMTRETIALIGAILTQYGKRSSTPAKFPNLRSKELWRPLETPLFLNERPLDLFPAYANMNIRY</sequence>